<dbReference type="GO" id="GO:0019894">
    <property type="term" value="F:kinesin binding"/>
    <property type="evidence" value="ECO:0007669"/>
    <property type="project" value="TreeGrafter"/>
</dbReference>
<dbReference type="KEGG" id="bbes:BESB_022230"/>
<dbReference type="GO" id="GO:1905515">
    <property type="term" value="P:non-motile cilium assembly"/>
    <property type="evidence" value="ECO:0007669"/>
    <property type="project" value="TreeGrafter"/>
</dbReference>
<dbReference type="GO" id="GO:0097730">
    <property type="term" value="C:non-motile cilium"/>
    <property type="evidence" value="ECO:0007669"/>
    <property type="project" value="TreeGrafter"/>
</dbReference>
<dbReference type="GO" id="GO:0042073">
    <property type="term" value="P:intraciliary transport"/>
    <property type="evidence" value="ECO:0007669"/>
    <property type="project" value="TreeGrafter"/>
</dbReference>
<dbReference type="Pfam" id="PF13432">
    <property type="entry name" value="TPR_16"/>
    <property type="match status" value="2"/>
</dbReference>
<dbReference type="STRING" id="94643.A0A2A9M5Y8"/>
<evidence type="ECO:0000256" key="1">
    <source>
        <dbReference type="PROSITE-ProRule" id="PRU00339"/>
    </source>
</evidence>
<dbReference type="SMART" id="SM00028">
    <property type="entry name" value="TPR"/>
    <property type="match status" value="6"/>
</dbReference>
<feature type="region of interest" description="Disordered" evidence="2">
    <location>
        <begin position="692"/>
        <end position="713"/>
    </location>
</feature>
<gene>
    <name evidence="3" type="ORF">BESB_022230</name>
</gene>
<dbReference type="GeneID" id="40307283"/>
<dbReference type="Gene3D" id="1.25.40.10">
    <property type="entry name" value="Tetratricopeptide repeat domain"/>
    <property type="match status" value="3"/>
</dbReference>
<accession>A0A2A9M5Y8</accession>
<dbReference type="Proteomes" id="UP000224006">
    <property type="component" value="Chromosome XII"/>
</dbReference>
<dbReference type="InterPro" id="IPR011990">
    <property type="entry name" value="TPR-like_helical_dom_sf"/>
</dbReference>
<feature type="region of interest" description="Disordered" evidence="2">
    <location>
        <begin position="742"/>
        <end position="782"/>
    </location>
</feature>
<dbReference type="GO" id="GO:0097546">
    <property type="term" value="C:ciliary base"/>
    <property type="evidence" value="ECO:0007669"/>
    <property type="project" value="TreeGrafter"/>
</dbReference>
<dbReference type="PANTHER" id="PTHR44117">
    <property type="entry name" value="INTRAFLAGELLAR TRANSPORT PROTEIN 88 HOMOLOG"/>
    <property type="match status" value="1"/>
</dbReference>
<feature type="repeat" description="TPR" evidence="1">
    <location>
        <begin position="552"/>
        <end position="585"/>
    </location>
</feature>
<comment type="caution">
    <text evidence="3">The sequence shown here is derived from an EMBL/GenBank/DDBJ whole genome shotgun (WGS) entry which is preliminary data.</text>
</comment>
<sequence length="782" mass="87096">MRAVNFERHLRRIQRQMQETHCDSCLPEPVPAHRCDPELKFAVNLNLANRHQACENFDQALAVYSSLIRPHKSMAETSPFVRVNIGNLYLAQGKRSSALKMYNIALDSVPTTSKLLRCKIRKNIGDAYFLSGEFADATATYEQLLKERTQLGWSVSSFLSRGCGRAGRCVSVDAESMNLLLCYYAAGNKSKIQQHFLHMLVMHDEASCSEALTEDEDYDDPLSHASMSPFSASVHSPACDYAASQVGSACLPANTGSWFANPDASAVDASGSEELVEPDELDLLLCQQQTRSRQRLILAGALVAQALTGKVTAASAKTLQNAFDWVIEALRVHGYRDLACEMEMHKAAALLRINCKVDEVMKIYRGFERLELQHAVLMPRAATNLSFIYLLENDLLQATKYADIALAGDRYSAQALVNKGCCSFLENRGEEAKSFFLEALGLDSQCVEALYNFGLVFKAEERFEEALDAFSRFNQILPRQPEAIYHLGDISEALGRRRKAMEWFSLLTSPAIRPTDAAVFARMGAAAAAQEDDDESALHHFLSSYRYYHGSMEVITWLGVYHVKQRLFDRAAEFFRHAAALQPAEPKWLLMIASCYRRSAKLEKALSLYERVHVAFPEDPECLRCLITVCREMRLPADGYAALLREVEKASQEGASFQENSVSIAYADNLLPTASWSEVRASRALAANPQTLALTEGRHSSEAPEDAGAAGESLEKSALKALKNWPHDTEAHTCVARERVRRSSHFSGEETLTGNVRELPEKPLNSRARRARPSLDDELLPV</sequence>
<protein>
    <submittedName>
        <fullName evidence="3">Tetratricopeptide repeat-containing protein</fullName>
    </submittedName>
</protein>
<dbReference type="GO" id="GO:0005814">
    <property type="term" value="C:centriole"/>
    <property type="evidence" value="ECO:0007669"/>
    <property type="project" value="TreeGrafter"/>
</dbReference>
<keyword evidence="1" id="KW-0802">TPR repeat</keyword>
<evidence type="ECO:0000313" key="4">
    <source>
        <dbReference type="Proteomes" id="UP000224006"/>
    </source>
</evidence>
<organism evidence="3 4">
    <name type="scientific">Besnoitia besnoiti</name>
    <name type="common">Apicomplexan protozoan</name>
    <dbReference type="NCBI Taxonomy" id="94643"/>
    <lineage>
        <taxon>Eukaryota</taxon>
        <taxon>Sar</taxon>
        <taxon>Alveolata</taxon>
        <taxon>Apicomplexa</taxon>
        <taxon>Conoidasida</taxon>
        <taxon>Coccidia</taxon>
        <taxon>Eucoccidiorida</taxon>
        <taxon>Eimeriorina</taxon>
        <taxon>Sarcocystidae</taxon>
        <taxon>Besnoitia</taxon>
    </lineage>
</organism>
<dbReference type="Pfam" id="PF13181">
    <property type="entry name" value="TPR_8"/>
    <property type="match status" value="1"/>
</dbReference>
<name>A0A2A9M5Y8_BESBE</name>
<dbReference type="SUPFAM" id="SSF48452">
    <property type="entry name" value="TPR-like"/>
    <property type="match status" value="2"/>
</dbReference>
<evidence type="ECO:0000256" key="2">
    <source>
        <dbReference type="SAM" id="MobiDB-lite"/>
    </source>
</evidence>
<evidence type="ECO:0000313" key="3">
    <source>
        <dbReference type="EMBL" id="PFH31731.1"/>
    </source>
</evidence>
<dbReference type="PROSITE" id="PS50005">
    <property type="entry name" value="TPR"/>
    <property type="match status" value="3"/>
</dbReference>
<proteinExistence type="predicted"/>
<dbReference type="GO" id="GO:0036064">
    <property type="term" value="C:ciliary basal body"/>
    <property type="evidence" value="ECO:0007669"/>
    <property type="project" value="TreeGrafter"/>
</dbReference>
<reference evidence="3 4" key="1">
    <citation type="submission" date="2017-09" db="EMBL/GenBank/DDBJ databases">
        <title>Genome sequencing of Besnoitia besnoiti strain Bb-Ger1.</title>
        <authorList>
            <person name="Schares G."/>
            <person name="Venepally P."/>
            <person name="Lorenzi H.A."/>
        </authorList>
    </citation>
    <scope>NUCLEOTIDE SEQUENCE [LARGE SCALE GENOMIC DNA]</scope>
    <source>
        <strain evidence="3 4">Bb-Ger1</strain>
    </source>
</reference>
<dbReference type="OrthoDB" id="1926212at2759"/>
<dbReference type="EMBL" id="NWUJ01000013">
    <property type="protein sequence ID" value="PFH31731.1"/>
    <property type="molecule type" value="Genomic_DNA"/>
</dbReference>
<dbReference type="InterPro" id="IPR019734">
    <property type="entry name" value="TPR_rpt"/>
</dbReference>
<dbReference type="VEuPathDB" id="ToxoDB:BESB_022230"/>
<keyword evidence="4" id="KW-1185">Reference proteome</keyword>
<dbReference type="PANTHER" id="PTHR44117:SF1">
    <property type="entry name" value="INTRAFLAGELLAR TRANSPORT PROTEIN 88 HOMOLOG"/>
    <property type="match status" value="1"/>
</dbReference>
<dbReference type="RefSeq" id="XP_029215740.1">
    <property type="nucleotide sequence ID" value="XM_029360925.1"/>
</dbReference>
<feature type="repeat" description="TPR" evidence="1">
    <location>
        <begin position="447"/>
        <end position="480"/>
    </location>
</feature>
<feature type="repeat" description="TPR" evidence="1">
    <location>
        <begin position="79"/>
        <end position="112"/>
    </location>
</feature>
<dbReference type="AlphaFoldDB" id="A0A2A9M5Y8"/>